<dbReference type="SUPFAM" id="SSF56519">
    <property type="entry name" value="Penicillin binding protein dimerisation domain"/>
    <property type="match status" value="2"/>
</dbReference>
<dbReference type="Gene3D" id="3.90.1310.10">
    <property type="entry name" value="Penicillin-binding protein 2a (Domain 2)"/>
    <property type="match status" value="2"/>
</dbReference>
<evidence type="ECO:0000256" key="9">
    <source>
        <dbReference type="ARBA" id="ARBA00023136"/>
    </source>
</evidence>
<evidence type="ECO:0000256" key="1">
    <source>
        <dbReference type="ARBA" id="ARBA00004167"/>
    </source>
</evidence>
<protein>
    <submittedName>
        <fullName evidence="13">Penicillin-binding protein 2</fullName>
    </submittedName>
</protein>
<dbReference type="RefSeq" id="WP_072971595.1">
    <property type="nucleotide sequence ID" value="NZ_FQTY01000001.1"/>
</dbReference>
<dbReference type="Pfam" id="PF03717">
    <property type="entry name" value="PBP_dimer"/>
    <property type="match status" value="2"/>
</dbReference>
<dbReference type="GeneID" id="90994789"/>
<sequence>MKWLEKIFNRYNIVTYIVILLMFALSFRLATLTIAQGDYYRDISDNKRLKEIYISAPRGEIRDRYGRLLAGNNPSFTVQILKDELNIKDKEKKNAALLSLIRLLEEDGVSYVDDFPINLNVFKYKNVEDYFNQEIMPNDKVVDIIINKGILSEVLQTSYIHKDYREHYRFTTAQRAINALKNKGIDVPITIKDIGDTIEIVYNSSEDLNKWMSNYKIPNNYSPTDALIKLIDNDKTVIRKIIDHPISRKLTYEIMEKKGLSDNIIMEEYSLSYDEEYKNQKRILMSSYKGITENTTAKEDFITIVSNSSIYKLLEKVVTKDNHKGKTEILVPGKILLDMVLEKDPKVPIKVELSEDRANVIYKYTGSSNIGDKSPLEILLEYSKEAGVLGEFITSDNIKSLAQEQLLADGINAKISIANDIEYVFINNKKNWYTDNKVDENSSTKEAFESLKEKYNISKYLSNYEARAVLSLYEILSKQGHMAYQPINIAYGIQDSTVAKIEEGLAELPGIQVSIEPVRYYPEGTTAAHILGYLGKISQPNEIKKYVDEKKYSPNDIIGKSGIEESFEDTLRGENGIKRVEVDAVGNTTNTIDEKKPIPGNNIYLTIDLNLQKFAENALKKTLEKIQVGGVYDSPWGDYKFGINRKKNRPYKNATSGAVVVINVKTGEVLASVSEPSYDPNLFATGISNTDWISLFPRNDKDPLAPRPLYNVATQTAVQPGSTFKMVTALAALDKGLSPTKAIRDMGYVELGNYRPACWIWNQSRGTHGYENLYEAIRDSCNYYFYSLAFGRNPRTGENIGVKLEIEDIVNLSKQLGLNDKTGIEINIPAETSGGVPDPQRKIIITKSLLKSYLQKNIRNYLKKDIVLDDYDITNIIEDIVSWTELEEPLTRGEVIRRLQAFGIEPEKKLSGEREGLADKIKYTYLNQAGWNISDTLNVTIGQGQSSYTPMQMANYIATISNGGYKHEVTLIDNIKNYNNSKLIFDNESKSTRIELNDYNNLEHVKKGMALVSSDGSMRRVFGNFPVKVGSKTGTAQKSGINPYTGDTYDDFSWFVAFAPYDDPEIAVASVIFQGGSGGYGAPMARDIIAEYLGLNAIGTKEALPFKNNLAE</sequence>
<dbReference type="Pfam" id="PF00905">
    <property type="entry name" value="Transpeptidase"/>
    <property type="match status" value="2"/>
</dbReference>
<dbReference type="InterPro" id="IPR005311">
    <property type="entry name" value="PBP_dimer"/>
</dbReference>
<evidence type="ECO:0000256" key="6">
    <source>
        <dbReference type="ARBA" id="ARBA00022960"/>
    </source>
</evidence>
<evidence type="ECO:0000256" key="3">
    <source>
        <dbReference type="ARBA" id="ARBA00007171"/>
    </source>
</evidence>
<evidence type="ECO:0000313" key="14">
    <source>
        <dbReference type="Proteomes" id="UP000184114"/>
    </source>
</evidence>
<dbReference type="InterPro" id="IPR050515">
    <property type="entry name" value="Beta-lactam/transpept"/>
</dbReference>
<organism evidence="13 14">
    <name type="scientific">Tissierella praeacuta DSM 18095</name>
    <dbReference type="NCBI Taxonomy" id="1123404"/>
    <lineage>
        <taxon>Bacteria</taxon>
        <taxon>Bacillati</taxon>
        <taxon>Bacillota</taxon>
        <taxon>Tissierellia</taxon>
        <taxon>Tissierellales</taxon>
        <taxon>Tissierellaceae</taxon>
        <taxon>Tissierella</taxon>
    </lineage>
</organism>
<feature type="domain" description="Penicillin-binding protein transpeptidase" evidence="11">
    <location>
        <begin position="909"/>
        <end position="1089"/>
    </location>
</feature>
<keyword evidence="7" id="KW-0573">Peptidoglycan synthesis</keyword>
<evidence type="ECO:0000256" key="7">
    <source>
        <dbReference type="ARBA" id="ARBA00022984"/>
    </source>
</evidence>
<accession>A0A1M4S6H0</accession>
<feature type="domain" description="Penicillin-binding protein dimerisation" evidence="12">
    <location>
        <begin position="446"/>
        <end position="591"/>
    </location>
</feature>
<comment type="subcellular location">
    <subcellularLocation>
        <location evidence="2">Cell membrane</location>
    </subcellularLocation>
    <subcellularLocation>
        <location evidence="1">Membrane</location>
        <topology evidence="1">Single-pass membrane protein</topology>
    </subcellularLocation>
</comment>
<evidence type="ECO:0000256" key="8">
    <source>
        <dbReference type="ARBA" id="ARBA00022989"/>
    </source>
</evidence>
<keyword evidence="14" id="KW-1185">Reference proteome</keyword>
<dbReference type="Proteomes" id="UP000184114">
    <property type="component" value="Unassembled WGS sequence"/>
</dbReference>
<comment type="similarity">
    <text evidence="3">Belongs to the transpeptidase family.</text>
</comment>
<feature type="domain" description="Penicillin-binding protein transpeptidase" evidence="11">
    <location>
        <begin position="657"/>
        <end position="841"/>
    </location>
</feature>
<evidence type="ECO:0000256" key="5">
    <source>
        <dbReference type="ARBA" id="ARBA00022692"/>
    </source>
</evidence>
<evidence type="ECO:0000256" key="10">
    <source>
        <dbReference type="ARBA" id="ARBA00023316"/>
    </source>
</evidence>
<feature type="domain" description="Penicillin-binding protein dimerisation" evidence="12">
    <location>
        <begin position="54"/>
        <end position="106"/>
    </location>
</feature>
<evidence type="ECO:0000313" key="13">
    <source>
        <dbReference type="EMBL" id="SHE27806.1"/>
    </source>
</evidence>
<dbReference type="InterPro" id="IPR012338">
    <property type="entry name" value="Beta-lactam/transpept-like"/>
</dbReference>
<evidence type="ECO:0000259" key="12">
    <source>
        <dbReference type="Pfam" id="PF03717"/>
    </source>
</evidence>
<dbReference type="AlphaFoldDB" id="A0A1M4S6H0"/>
<reference evidence="14" key="1">
    <citation type="submission" date="2016-11" db="EMBL/GenBank/DDBJ databases">
        <authorList>
            <person name="Varghese N."/>
            <person name="Submissions S."/>
        </authorList>
    </citation>
    <scope>NUCLEOTIDE SEQUENCE [LARGE SCALE GENOMIC DNA]</scope>
    <source>
        <strain evidence="14">DSM 18095</strain>
    </source>
</reference>
<name>A0A1M4S6H0_9FIRM</name>
<dbReference type="EMBL" id="FQTY01000001">
    <property type="protein sequence ID" value="SHE27806.1"/>
    <property type="molecule type" value="Genomic_DNA"/>
</dbReference>
<proteinExistence type="inferred from homology"/>
<dbReference type="PANTHER" id="PTHR30627:SF2">
    <property type="entry name" value="PEPTIDOGLYCAN D,D-TRANSPEPTIDASE MRDA"/>
    <property type="match status" value="1"/>
</dbReference>
<dbReference type="STRING" id="1123404.SAMN02745784_00096"/>
<evidence type="ECO:0000256" key="4">
    <source>
        <dbReference type="ARBA" id="ARBA00022475"/>
    </source>
</evidence>
<keyword evidence="8" id="KW-1133">Transmembrane helix</keyword>
<keyword evidence="5" id="KW-0812">Transmembrane</keyword>
<dbReference type="SUPFAM" id="SSF56601">
    <property type="entry name" value="beta-lactamase/transpeptidase-like"/>
    <property type="match status" value="1"/>
</dbReference>
<dbReference type="GO" id="GO:0005886">
    <property type="term" value="C:plasma membrane"/>
    <property type="evidence" value="ECO:0007669"/>
    <property type="project" value="TreeGrafter"/>
</dbReference>
<dbReference type="InterPro" id="IPR001460">
    <property type="entry name" value="PCN-bd_Tpept"/>
</dbReference>
<gene>
    <name evidence="13" type="ORF">SAMN02745784_00096</name>
</gene>
<evidence type="ECO:0000259" key="11">
    <source>
        <dbReference type="Pfam" id="PF00905"/>
    </source>
</evidence>
<keyword evidence="4" id="KW-1003">Cell membrane</keyword>
<dbReference type="PANTHER" id="PTHR30627">
    <property type="entry name" value="PEPTIDOGLYCAN D,D-TRANSPEPTIDASE"/>
    <property type="match status" value="1"/>
</dbReference>
<dbReference type="GO" id="GO:0008658">
    <property type="term" value="F:penicillin binding"/>
    <property type="evidence" value="ECO:0007669"/>
    <property type="project" value="InterPro"/>
</dbReference>
<dbReference type="GO" id="GO:0071555">
    <property type="term" value="P:cell wall organization"/>
    <property type="evidence" value="ECO:0007669"/>
    <property type="project" value="TreeGrafter"/>
</dbReference>
<evidence type="ECO:0000256" key="2">
    <source>
        <dbReference type="ARBA" id="ARBA00004236"/>
    </source>
</evidence>
<dbReference type="InterPro" id="IPR036138">
    <property type="entry name" value="PBP_dimer_sf"/>
</dbReference>
<keyword evidence="10" id="KW-0961">Cell wall biogenesis/degradation</keyword>
<keyword evidence="6" id="KW-0133">Cell shape</keyword>
<dbReference type="Gene3D" id="3.40.710.10">
    <property type="entry name" value="DD-peptidase/beta-lactamase superfamily"/>
    <property type="match status" value="2"/>
</dbReference>
<keyword evidence="9" id="KW-0472">Membrane</keyword>